<feature type="region of interest" description="Disordered" evidence="1">
    <location>
        <begin position="1"/>
        <end position="43"/>
    </location>
</feature>
<dbReference type="EMBL" id="GBXM01001385">
    <property type="protein sequence ID" value="JAI07193.1"/>
    <property type="molecule type" value="Transcribed_RNA"/>
</dbReference>
<proteinExistence type="predicted"/>
<feature type="compositionally biased region" description="Polar residues" evidence="1">
    <location>
        <begin position="1"/>
        <end position="10"/>
    </location>
</feature>
<evidence type="ECO:0000313" key="2">
    <source>
        <dbReference type="EMBL" id="JAI07193.1"/>
    </source>
</evidence>
<organism evidence="2">
    <name type="scientific">Anguilla anguilla</name>
    <name type="common">European freshwater eel</name>
    <name type="synonym">Muraena anguilla</name>
    <dbReference type="NCBI Taxonomy" id="7936"/>
    <lineage>
        <taxon>Eukaryota</taxon>
        <taxon>Metazoa</taxon>
        <taxon>Chordata</taxon>
        <taxon>Craniata</taxon>
        <taxon>Vertebrata</taxon>
        <taxon>Euteleostomi</taxon>
        <taxon>Actinopterygii</taxon>
        <taxon>Neopterygii</taxon>
        <taxon>Teleostei</taxon>
        <taxon>Anguilliformes</taxon>
        <taxon>Anguillidae</taxon>
        <taxon>Anguilla</taxon>
    </lineage>
</organism>
<sequence>MEPLHLQSNITREKSTVAKAQENYKRENQRSRSTKRHQTTPVC</sequence>
<feature type="compositionally biased region" description="Basic and acidic residues" evidence="1">
    <location>
        <begin position="11"/>
        <end position="30"/>
    </location>
</feature>
<feature type="compositionally biased region" description="Basic residues" evidence="1">
    <location>
        <begin position="32"/>
        <end position="43"/>
    </location>
</feature>
<protein>
    <submittedName>
        <fullName evidence="2">Uncharacterized protein</fullName>
    </submittedName>
</protein>
<accession>A0A0E9XWT8</accession>
<dbReference type="AlphaFoldDB" id="A0A0E9XWT8"/>
<name>A0A0E9XWT8_ANGAN</name>
<evidence type="ECO:0000256" key="1">
    <source>
        <dbReference type="SAM" id="MobiDB-lite"/>
    </source>
</evidence>
<reference evidence="2" key="2">
    <citation type="journal article" date="2015" name="Fish Shellfish Immunol.">
        <title>Early steps in the European eel (Anguilla anguilla)-Vibrio vulnificus interaction in the gills: Role of the RtxA13 toxin.</title>
        <authorList>
            <person name="Callol A."/>
            <person name="Pajuelo D."/>
            <person name="Ebbesson L."/>
            <person name="Teles M."/>
            <person name="MacKenzie S."/>
            <person name="Amaro C."/>
        </authorList>
    </citation>
    <scope>NUCLEOTIDE SEQUENCE</scope>
</reference>
<reference evidence="2" key="1">
    <citation type="submission" date="2014-11" db="EMBL/GenBank/DDBJ databases">
        <authorList>
            <person name="Amaro Gonzalez C."/>
        </authorList>
    </citation>
    <scope>NUCLEOTIDE SEQUENCE</scope>
</reference>